<dbReference type="InterPro" id="IPR027417">
    <property type="entry name" value="P-loop_NTPase"/>
</dbReference>
<evidence type="ECO:0000256" key="1">
    <source>
        <dbReference type="ARBA" id="ARBA00005771"/>
    </source>
</evidence>
<evidence type="ECO:0000313" key="5">
    <source>
        <dbReference type="EMBL" id="OQV14914.1"/>
    </source>
</evidence>
<dbReference type="Pfam" id="PF00685">
    <property type="entry name" value="Sulfotransfer_1"/>
    <property type="match status" value="1"/>
</dbReference>
<comment type="similarity">
    <text evidence="1">Belongs to the sulfotransferase 1 family.</text>
</comment>
<keyword evidence="6" id="KW-1185">Reference proteome</keyword>
<dbReference type="PANTHER" id="PTHR11783">
    <property type="entry name" value="SULFOTRANSFERASE SULT"/>
    <property type="match status" value="1"/>
</dbReference>
<evidence type="ECO:0000313" key="6">
    <source>
        <dbReference type="Proteomes" id="UP000192578"/>
    </source>
</evidence>
<keyword evidence="2" id="KW-0808">Transferase</keyword>
<dbReference type="SUPFAM" id="SSF52540">
    <property type="entry name" value="P-loop containing nucleoside triphosphate hydrolases"/>
    <property type="match status" value="1"/>
</dbReference>
<evidence type="ECO:0000256" key="2">
    <source>
        <dbReference type="ARBA" id="ARBA00022679"/>
    </source>
</evidence>
<accession>A0A1W0WI77</accession>
<sequence>MTSAQVQPETIVKDIGDPAAPLPDRLKYFRPDGSPAYELAVYRTILTHPEVAEILRANENLEARPDDVIVASYPKSGTTWTQAIVEAIMFDEISTVSIFGLDTNRWCNLYSMTPSAIAARPSPRLMKMHVPLTLYPQSLIEKKCKIIYVRRNVKDVMVSMYHWCRNAPHTHRACPSGSFAEFAEAFMDGQVPAGSYFNNLAAFWSHRDDPNILMLTYEEMSQNPHQTVGKIADFLGRPMGPQQVARIVEATSFGEMKKKEKGGAENGNATGESSFLRSGSTEQWRTTFDPELLQKVDSWIQRSIHLRDNLSGYIA</sequence>
<dbReference type="AlphaFoldDB" id="A0A1W0WI77"/>
<proteinExistence type="inferred from homology"/>
<organism evidence="5 6">
    <name type="scientific">Hypsibius exemplaris</name>
    <name type="common">Freshwater tardigrade</name>
    <dbReference type="NCBI Taxonomy" id="2072580"/>
    <lineage>
        <taxon>Eukaryota</taxon>
        <taxon>Metazoa</taxon>
        <taxon>Ecdysozoa</taxon>
        <taxon>Tardigrada</taxon>
        <taxon>Eutardigrada</taxon>
        <taxon>Parachela</taxon>
        <taxon>Hypsibioidea</taxon>
        <taxon>Hypsibiidae</taxon>
        <taxon>Hypsibius</taxon>
    </lineage>
</organism>
<dbReference type="GO" id="GO:0008146">
    <property type="term" value="F:sulfotransferase activity"/>
    <property type="evidence" value="ECO:0007669"/>
    <property type="project" value="InterPro"/>
</dbReference>
<feature type="region of interest" description="Disordered" evidence="3">
    <location>
        <begin position="256"/>
        <end position="276"/>
    </location>
</feature>
<feature type="domain" description="Sulfotransferase" evidence="4">
    <location>
        <begin position="65"/>
        <end position="305"/>
    </location>
</feature>
<dbReference type="EMBL" id="MTYJ01000097">
    <property type="protein sequence ID" value="OQV14914.1"/>
    <property type="molecule type" value="Genomic_DNA"/>
</dbReference>
<dbReference type="Proteomes" id="UP000192578">
    <property type="component" value="Unassembled WGS sequence"/>
</dbReference>
<reference evidence="6" key="1">
    <citation type="submission" date="2017-01" db="EMBL/GenBank/DDBJ databases">
        <title>Comparative genomics of anhydrobiosis in the tardigrade Hypsibius dujardini.</title>
        <authorList>
            <person name="Yoshida Y."/>
            <person name="Koutsovoulos G."/>
            <person name="Laetsch D."/>
            <person name="Stevens L."/>
            <person name="Kumar S."/>
            <person name="Horikawa D."/>
            <person name="Ishino K."/>
            <person name="Komine S."/>
            <person name="Tomita M."/>
            <person name="Blaxter M."/>
            <person name="Arakawa K."/>
        </authorList>
    </citation>
    <scope>NUCLEOTIDE SEQUENCE [LARGE SCALE GENOMIC DNA]</scope>
    <source>
        <strain evidence="6">Z151</strain>
    </source>
</reference>
<gene>
    <name evidence="5" type="ORF">BV898_10945</name>
</gene>
<comment type="caution">
    <text evidence="5">The sequence shown here is derived from an EMBL/GenBank/DDBJ whole genome shotgun (WGS) entry which is preliminary data.</text>
</comment>
<dbReference type="OrthoDB" id="205623at2759"/>
<dbReference type="Gene3D" id="3.40.50.300">
    <property type="entry name" value="P-loop containing nucleotide triphosphate hydrolases"/>
    <property type="match status" value="1"/>
</dbReference>
<protein>
    <submittedName>
        <fullName evidence="5">Sulfotransferase 1C4</fullName>
    </submittedName>
</protein>
<evidence type="ECO:0000259" key="4">
    <source>
        <dbReference type="Pfam" id="PF00685"/>
    </source>
</evidence>
<evidence type="ECO:0000256" key="3">
    <source>
        <dbReference type="SAM" id="MobiDB-lite"/>
    </source>
</evidence>
<name>A0A1W0WI77_HYPEX</name>
<dbReference type="InterPro" id="IPR000863">
    <property type="entry name" value="Sulfotransferase_dom"/>
</dbReference>